<keyword evidence="3" id="KW-1185">Reference proteome</keyword>
<feature type="transmembrane region" description="Helical" evidence="1">
    <location>
        <begin position="20"/>
        <end position="41"/>
    </location>
</feature>
<organism evidence="2 3">
    <name type="scientific">Streptomyces jeddahensis</name>
    <dbReference type="NCBI Taxonomy" id="1716141"/>
    <lineage>
        <taxon>Bacteria</taxon>
        <taxon>Bacillati</taxon>
        <taxon>Actinomycetota</taxon>
        <taxon>Actinomycetes</taxon>
        <taxon>Kitasatosporales</taxon>
        <taxon>Streptomycetaceae</taxon>
        <taxon>Streptomyces</taxon>
    </lineage>
</organism>
<keyword evidence="1" id="KW-0472">Membrane</keyword>
<keyword evidence="1" id="KW-1133">Transmembrane helix</keyword>
<protein>
    <submittedName>
        <fullName evidence="2">Uncharacterized protein</fullName>
    </submittedName>
</protein>
<keyword evidence="1" id="KW-0812">Transmembrane</keyword>
<name>A0A177HUP9_9ACTN</name>
<dbReference type="Proteomes" id="UP000077381">
    <property type="component" value="Unassembled WGS sequence"/>
</dbReference>
<accession>A0A177HUP9</accession>
<proteinExistence type="predicted"/>
<dbReference type="STRING" id="1716141.STSP_22960"/>
<evidence type="ECO:0000313" key="2">
    <source>
        <dbReference type="EMBL" id="OAH14349.1"/>
    </source>
</evidence>
<dbReference type="PATRIC" id="fig|1716141.3.peg.2416"/>
<evidence type="ECO:0000256" key="1">
    <source>
        <dbReference type="SAM" id="Phobius"/>
    </source>
</evidence>
<gene>
    <name evidence="2" type="ORF">STSP_22960</name>
</gene>
<dbReference type="EMBL" id="LOHS01000066">
    <property type="protein sequence ID" value="OAH14349.1"/>
    <property type="molecule type" value="Genomic_DNA"/>
</dbReference>
<dbReference type="AlphaFoldDB" id="A0A177HUP9"/>
<evidence type="ECO:0000313" key="3">
    <source>
        <dbReference type="Proteomes" id="UP000077381"/>
    </source>
</evidence>
<reference evidence="2 3" key="1">
    <citation type="submission" date="2015-12" db="EMBL/GenBank/DDBJ databases">
        <title>Genome sequence of Streptomyces sp. G25.</title>
        <authorList>
            <person name="Poehlein A."/>
            <person name="Roettig A."/>
            <person name="Hiessl S."/>
            <person name="Hauschild P."/>
            <person name="Schauer J."/>
            <person name="Madkour M.H."/>
            <person name="Al-Ansari A.M."/>
            <person name="Almakishah N.H."/>
            <person name="Steinbuechel A."/>
            <person name="Daniel R."/>
        </authorList>
    </citation>
    <scope>NUCLEOTIDE SEQUENCE [LARGE SCALE GENOMIC DNA]</scope>
    <source>
        <strain evidence="3">G25(2015)</strain>
    </source>
</reference>
<sequence length="84" mass="8560">MCTWTTPSRSPRTGTQEIDAAILTLCLAMLAFGSYCLLTGFGSRNGPGFAASWNSLPAPTVTGPVVGGLFALGILAALVCALVL</sequence>
<feature type="transmembrane region" description="Helical" evidence="1">
    <location>
        <begin position="61"/>
        <end position="83"/>
    </location>
</feature>
<comment type="caution">
    <text evidence="2">The sequence shown here is derived from an EMBL/GenBank/DDBJ whole genome shotgun (WGS) entry which is preliminary data.</text>
</comment>